<accession>A0A2S6A278</accession>
<proteinExistence type="predicted"/>
<sequence>MARVIAPVIPPQTPLQQLIHGPHSLAPLPVPAPDADLVVGMSTIGRGGRVVDRKVFTALGWDTGARLALRCAEHGILVASPDSEGPILMRDGTIHIPLRQRRRVQLVTGDRVLLLGTRTHGRLAIVAPAAMETVFAPGLALLER</sequence>
<evidence type="ECO:0000313" key="1">
    <source>
        <dbReference type="EMBL" id="PPJ25678.1"/>
    </source>
</evidence>
<dbReference type="EMBL" id="PSZD01000015">
    <property type="protein sequence ID" value="PPJ25678.1"/>
    <property type="molecule type" value="Genomic_DNA"/>
</dbReference>
<protein>
    <recommendedName>
        <fullName evidence="3">AbrB/MazE/SpoVT family DNA-binding domain-containing protein</fullName>
    </recommendedName>
</protein>
<comment type="caution">
    <text evidence="1">The sequence shown here is derived from an EMBL/GenBank/DDBJ whole genome shotgun (WGS) entry which is preliminary data.</text>
</comment>
<dbReference type="AlphaFoldDB" id="A0A2S6A278"/>
<keyword evidence="2" id="KW-1185">Reference proteome</keyword>
<evidence type="ECO:0008006" key="3">
    <source>
        <dbReference type="Google" id="ProtNLM"/>
    </source>
</evidence>
<name>A0A2S6A278_9NOCA</name>
<gene>
    <name evidence="1" type="ORF">C5F51_22925</name>
</gene>
<organism evidence="1 2">
    <name type="scientific">Nocardia nova</name>
    <dbReference type="NCBI Taxonomy" id="37330"/>
    <lineage>
        <taxon>Bacteria</taxon>
        <taxon>Bacillati</taxon>
        <taxon>Actinomycetota</taxon>
        <taxon>Actinomycetes</taxon>
        <taxon>Mycobacteriales</taxon>
        <taxon>Nocardiaceae</taxon>
        <taxon>Nocardia</taxon>
    </lineage>
</organism>
<dbReference type="Proteomes" id="UP000238356">
    <property type="component" value="Unassembled WGS sequence"/>
</dbReference>
<reference evidence="1 2" key="1">
    <citation type="submission" date="2018-02" db="EMBL/GenBank/DDBJ databases">
        <title>8 Nocardia nova and 1 Nocardia cyriacigeorgica strain used for evolution to TMP-SMX.</title>
        <authorList>
            <person name="Mehta H."/>
            <person name="Weng J."/>
            <person name="Shamoo Y."/>
        </authorList>
    </citation>
    <scope>NUCLEOTIDE SEQUENCE [LARGE SCALE GENOMIC DNA]</scope>
    <source>
        <strain evidence="1 2">BAA2227</strain>
    </source>
</reference>
<evidence type="ECO:0000313" key="2">
    <source>
        <dbReference type="Proteomes" id="UP000238356"/>
    </source>
</evidence>